<proteinExistence type="predicted"/>
<keyword evidence="2" id="KW-0472">Membrane</keyword>
<protein>
    <submittedName>
        <fullName evidence="3">Uncharacterized protein</fullName>
    </submittedName>
</protein>
<accession>A0A9P5X8L4</accession>
<evidence type="ECO:0000256" key="2">
    <source>
        <dbReference type="SAM" id="Phobius"/>
    </source>
</evidence>
<dbReference type="Proteomes" id="UP000807342">
    <property type="component" value="Unassembled WGS sequence"/>
</dbReference>
<organism evidence="3 4">
    <name type="scientific">Macrolepiota fuliginosa MF-IS2</name>
    <dbReference type="NCBI Taxonomy" id="1400762"/>
    <lineage>
        <taxon>Eukaryota</taxon>
        <taxon>Fungi</taxon>
        <taxon>Dikarya</taxon>
        <taxon>Basidiomycota</taxon>
        <taxon>Agaricomycotina</taxon>
        <taxon>Agaricomycetes</taxon>
        <taxon>Agaricomycetidae</taxon>
        <taxon>Agaricales</taxon>
        <taxon>Agaricineae</taxon>
        <taxon>Agaricaceae</taxon>
        <taxon>Macrolepiota</taxon>
    </lineage>
</organism>
<feature type="region of interest" description="Disordered" evidence="1">
    <location>
        <begin position="200"/>
        <end position="240"/>
    </location>
</feature>
<evidence type="ECO:0000313" key="3">
    <source>
        <dbReference type="EMBL" id="KAF9445679.1"/>
    </source>
</evidence>
<feature type="region of interest" description="Disordered" evidence="1">
    <location>
        <begin position="1"/>
        <end position="39"/>
    </location>
</feature>
<feature type="compositionally biased region" description="Low complexity" evidence="1">
    <location>
        <begin position="207"/>
        <end position="224"/>
    </location>
</feature>
<dbReference type="OrthoDB" id="5314275at2759"/>
<feature type="compositionally biased region" description="Polar residues" evidence="1">
    <location>
        <begin position="1"/>
        <end position="21"/>
    </location>
</feature>
<gene>
    <name evidence="3" type="ORF">P691DRAFT_254637</name>
</gene>
<sequence length="251" mass="27202">MILDDNNQPIISGTTHPTRQDSTSTTSPPPPYESTGASAPLISDEKRHHEEPPAAFSRVSALSTQALTPFSPMTVLVEGSGRALDKGFSLSLPLSSEATHPFKQRDITDADWTRFMQDLRDRTAFPNSQKNSTFIIPIALGLGPGAFFISNAIKAKIRRKKLAHAIALINTWNQNFFGPRQVEIILMRGTRALTQSKSNYAKTQDVSQNNHSAESLSSSDSSSPSSPPDNESKGGCCGQPKIPMKLVVVAL</sequence>
<dbReference type="EMBL" id="MU151287">
    <property type="protein sequence ID" value="KAF9445679.1"/>
    <property type="molecule type" value="Genomic_DNA"/>
</dbReference>
<evidence type="ECO:0000313" key="4">
    <source>
        <dbReference type="Proteomes" id="UP000807342"/>
    </source>
</evidence>
<feature type="transmembrane region" description="Helical" evidence="2">
    <location>
        <begin position="134"/>
        <end position="153"/>
    </location>
</feature>
<comment type="caution">
    <text evidence="3">The sequence shown here is derived from an EMBL/GenBank/DDBJ whole genome shotgun (WGS) entry which is preliminary data.</text>
</comment>
<evidence type="ECO:0000256" key="1">
    <source>
        <dbReference type="SAM" id="MobiDB-lite"/>
    </source>
</evidence>
<keyword evidence="2" id="KW-0812">Transmembrane</keyword>
<dbReference type="AlphaFoldDB" id="A0A9P5X8L4"/>
<keyword evidence="2" id="KW-1133">Transmembrane helix</keyword>
<dbReference type="InterPro" id="IPR028018">
    <property type="entry name" value="DUF4646"/>
</dbReference>
<name>A0A9P5X8L4_9AGAR</name>
<reference evidence="3" key="1">
    <citation type="submission" date="2020-11" db="EMBL/GenBank/DDBJ databases">
        <authorList>
            <consortium name="DOE Joint Genome Institute"/>
            <person name="Ahrendt S."/>
            <person name="Riley R."/>
            <person name="Andreopoulos W."/>
            <person name="Labutti K."/>
            <person name="Pangilinan J."/>
            <person name="Ruiz-Duenas F.J."/>
            <person name="Barrasa J.M."/>
            <person name="Sanchez-Garcia M."/>
            <person name="Camarero S."/>
            <person name="Miyauchi S."/>
            <person name="Serrano A."/>
            <person name="Linde D."/>
            <person name="Babiker R."/>
            <person name="Drula E."/>
            <person name="Ayuso-Fernandez I."/>
            <person name="Pacheco R."/>
            <person name="Padilla G."/>
            <person name="Ferreira P."/>
            <person name="Barriuso J."/>
            <person name="Kellner H."/>
            <person name="Castanera R."/>
            <person name="Alfaro M."/>
            <person name="Ramirez L."/>
            <person name="Pisabarro A.G."/>
            <person name="Kuo A."/>
            <person name="Tritt A."/>
            <person name="Lipzen A."/>
            <person name="He G."/>
            <person name="Yan M."/>
            <person name="Ng V."/>
            <person name="Cullen D."/>
            <person name="Martin F."/>
            <person name="Rosso M.-N."/>
            <person name="Henrissat B."/>
            <person name="Hibbett D."/>
            <person name="Martinez A.T."/>
            <person name="Grigoriev I.V."/>
        </authorList>
    </citation>
    <scope>NUCLEOTIDE SEQUENCE</scope>
    <source>
        <strain evidence="3">MF-IS2</strain>
    </source>
</reference>
<keyword evidence="4" id="KW-1185">Reference proteome</keyword>
<dbReference type="Pfam" id="PF15496">
    <property type="entry name" value="DUF4646"/>
    <property type="match status" value="1"/>
</dbReference>